<dbReference type="PROSITE" id="PS50880">
    <property type="entry name" value="TOPRIM"/>
    <property type="match status" value="1"/>
</dbReference>
<dbReference type="SMART" id="SM00493">
    <property type="entry name" value="TOPRIM"/>
    <property type="match status" value="1"/>
</dbReference>
<evidence type="ECO:0000256" key="2">
    <source>
        <dbReference type="ARBA" id="ARBA00022515"/>
    </source>
</evidence>
<dbReference type="InterPro" id="IPR002694">
    <property type="entry name" value="Znf_CHC2"/>
</dbReference>
<dbReference type="Pfam" id="PF01807">
    <property type="entry name" value="Zn_ribbon_DnaG"/>
    <property type="match status" value="1"/>
</dbReference>
<dbReference type="InterPro" id="IPR050219">
    <property type="entry name" value="DnaG_primase"/>
</dbReference>
<dbReference type="HAMAP" id="MF_00974">
    <property type="entry name" value="DNA_primase_DnaG"/>
    <property type="match status" value="1"/>
</dbReference>
<comment type="function">
    <text evidence="10">RNA polymerase that catalyzes the synthesis of short RNA molecules used as primers for DNA polymerase during DNA replication.</text>
</comment>
<evidence type="ECO:0000256" key="9">
    <source>
        <dbReference type="ARBA" id="ARBA00023163"/>
    </source>
</evidence>
<evidence type="ECO:0000313" key="13">
    <source>
        <dbReference type="Proteomes" id="UP000266206"/>
    </source>
</evidence>
<keyword evidence="4 10" id="KW-0548">Nucleotidyltransferase</keyword>
<dbReference type="InterPro" id="IPR037068">
    <property type="entry name" value="DNA_primase_core_N_sf"/>
</dbReference>
<dbReference type="EC" id="2.7.7.101" evidence="10"/>
<name>A0A3A1YV50_9BURK</name>
<dbReference type="GO" id="GO:0003899">
    <property type="term" value="F:DNA-directed RNA polymerase activity"/>
    <property type="evidence" value="ECO:0007669"/>
    <property type="project" value="UniProtKB-UniRule"/>
</dbReference>
<dbReference type="Gene3D" id="3.90.980.10">
    <property type="entry name" value="DNA primase, catalytic core, N-terminal domain"/>
    <property type="match status" value="1"/>
</dbReference>
<keyword evidence="2 10" id="KW-0639">Primosome</keyword>
<keyword evidence="6" id="KW-0479">Metal-binding</keyword>
<dbReference type="SUPFAM" id="SSF56731">
    <property type="entry name" value="DNA primase core"/>
    <property type="match status" value="1"/>
</dbReference>
<dbReference type="CDD" id="cd03364">
    <property type="entry name" value="TOPRIM_DnaG_primases"/>
    <property type="match status" value="1"/>
</dbReference>
<keyword evidence="3 10" id="KW-0808">Transferase</keyword>
<dbReference type="GO" id="GO:0008270">
    <property type="term" value="F:zinc ion binding"/>
    <property type="evidence" value="ECO:0007669"/>
    <property type="project" value="UniProtKB-KW"/>
</dbReference>
<evidence type="ECO:0000256" key="10">
    <source>
        <dbReference type="HAMAP-Rule" id="MF_00974"/>
    </source>
</evidence>
<dbReference type="Gene3D" id="3.40.1360.10">
    <property type="match status" value="1"/>
</dbReference>
<dbReference type="GO" id="GO:0000428">
    <property type="term" value="C:DNA-directed RNA polymerase complex"/>
    <property type="evidence" value="ECO:0007669"/>
    <property type="project" value="UniProtKB-KW"/>
</dbReference>
<comment type="caution">
    <text evidence="10">Lacks conserved residue(s) required for the propagation of feature annotation.</text>
</comment>
<dbReference type="Gene3D" id="3.90.580.10">
    <property type="entry name" value="Zinc finger, CHC2-type domain"/>
    <property type="match status" value="1"/>
</dbReference>
<dbReference type="GO" id="GO:0005737">
    <property type="term" value="C:cytoplasm"/>
    <property type="evidence" value="ECO:0007669"/>
    <property type="project" value="TreeGrafter"/>
</dbReference>
<dbReference type="SUPFAM" id="SSF57783">
    <property type="entry name" value="Zinc beta-ribbon"/>
    <property type="match status" value="1"/>
</dbReference>
<evidence type="ECO:0000256" key="8">
    <source>
        <dbReference type="ARBA" id="ARBA00022833"/>
    </source>
</evidence>
<dbReference type="EMBL" id="NQYH01000005">
    <property type="protein sequence ID" value="RIY41068.1"/>
    <property type="molecule type" value="Genomic_DNA"/>
</dbReference>
<comment type="subunit">
    <text evidence="10">Monomer. Interacts with DnaB.</text>
</comment>
<dbReference type="InterPro" id="IPR030846">
    <property type="entry name" value="DnaG_bac"/>
</dbReference>
<keyword evidence="8" id="KW-0862">Zinc</keyword>
<dbReference type="GO" id="GO:0003677">
    <property type="term" value="F:DNA binding"/>
    <property type="evidence" value="ECO:0007669"/>
    <property type="project" value="UniProtKB-KW"/>
</dbReference>
<gene>
    <name evidence="10" type="primary">dnaG</name>
    <name evidence="12" type="ORF">CJP73_07930</name>
</gene>
<dbReference type="InterPro" id="IPR034151">
    <property type="entry name" value="TOPRIM_DnaG_bac"/>
</dbReference>
<evidence type="ECO:0000256" key="3">
    <source>
        <dbReference type="ARBA" id="ARBA00022679"/>
    </source>
</evidence>
<dbReference type="Proteomes" id="UP000266206">
    <property type="component" value="Unassembled WGS sequence"/>
</dbReference>
<comment type="similarity">
    <text evidence="10">Belongs to the DnaG primase family.</text>
</comment>
<dbReference type="PANTHER" id="PTHR30313:SF2">
    <property type="entry name" value="DNA PRIMASE"/>
    <property type="match status" value="1"/>
</dbReference>
<dbReference type="OrthoDB" id="9803773at2"/>
<evidence type="ECO:0000256" key="1">
    <source>
        <dbReference type="ARBA" id="ARBA00022478"/>
    </source>
</evidence>
<dbReference type="GO" id="GO:1990077">
    <property type="term" value="C:primosome complex"/>
    <property type="evidence" value="ECO:0007669"/>
    <property type="project" value="UniProtKB-KW"/>
</dbReference>
<reference evidence="12 13" key="1">
    <citation type="submission" date="2017-08" db="EMBL/GenBank/DDBJ databases">
        <title>Pusillimonas indicus sp. nov., a member of the family Alcaligenaceae isolated from surface seawater.</title>
        <authorList>
            <person name="Li J."/>
        </authorList>
    </citation>
    <scope>NUCLEOTIDE SEQUENCE [LARGE SCALE GENOMIC DNA]</scope>
    <source>
        <strain evidence="12 13">L52-1-41</strain>
    </source>
</reference>
<keyword evidence="1 10" id="KW-0240">DNA-directed RNA polymerase</keyword>
<evidence type="ECO:0000256" key="6">
    <source>
        <dbReference type="ARBA" id="ARBA00022723"/>
    </source>
</evidence>
<keyword evidence="10" id="KW-0238">DNA-binding</keyword>
<dbReference type="RefSeq" id="WP_119516069.1">
    <property type="nucleotide sequence ID" value="NZ_NQYH01000005.1"/>
</dbReference>
<dbReference type="InterPro" id="IPR013264">
    <property type="entry name" value="DNAG_N"/>
</dbReference>
<dbReference type="InterPro" id="IPR006171">
    <property type="entry name" value="TOPRIM_dom"/>
</dbReference>
<evidence type="ECO:0000256" key="4">
    <source>
        <dbReference type="ARBA" id="ARBA00022695"/>
    </source>
</evidence>
<sequence length="622" mass="69729">MRTVSQQHQEFVARVVAGTDIVQLIGESVKLKARGMKSNSFMGCCPFHDDRSPSFSVSGDKQIYHCFGCDAGLNGKQGGDAITFVRRQFPELGFREAVAYLANRIGVDLPRYWLRSEAQELPTTAPVPARTRQPGSAPAQFTFETDQDREQAHKIRIKQLSAHMQRAHTLYSAALFEDPLALTYLKDTRRLSDETIKRYAIGYAPDRFDTLTQIYPYYPSEPQLLEVGLVKKSEKSRRYYDFFRDRVLFGIRNMDGQLVAYGGRRLKDSASHPDKDEYLGPKYLNSPESALFNKRTTLFGLYEAKEAIQNTHQALIVEGYMDVLGLATHGINNAVASMGTAITPEQLTLLENQGARQIVFVMDGDLAGQKAMFRSIESILSTYSAELNYSFVSLPDNLDPDEYVHNHGAQALKNALNNALDLDIFIAQYLKKWAQNGLDDAGTQTRTLEQEVDRLISLLPKDQLEHPRIKTLALDLKKQVSTLANEVANGSLNTSEQTQLLNQMPRFIKQILIAANRLPIQALNQSNVLDELLERDIPAHNLLYQQYHLAIGMGMQRNNDGSDTQLDEAAAAILANAPVLIEQYAQQSAAQYSAQLLIDGSVSPQEHLKALDKQVRMRENSI</sequence>
<organism evidence="12 13">
    <name type="scientific">Neopusillimonas maritima</name>
    <dbReference type="NCBI Taxonomy" id="2026239"/>
    <lineage>
        <taxon>Bacteria</taxon>
        <taxon>Pseudomonadati</taxon>
        <taxon>Pseudomonadota</taxon>
        <taxon>Betaproteobacteria</taxon>
        <taxon>Burkholderiales</taxon>
        <taxon>Alcaligenaceae</taxon>
        <taxon>Neopusillimonas</taxon>
    </lineage>
</organism>
<dbReference type="Pfam" id="PF13155">
    <property type="entry name" value="Toprim_2"/>
    <property type="match status" value="1"/>
</dbReference>
<dbReference type="InterPro" id="IPR036977">
    <property type="entry name" value="DNA_primase_Znf_CHC2"/>
</dbReference>
<comment type="catalytic activity">
    <reaction evidence="10">
        <text>ssDNA + n NTP = ssDNA/pppN(pN)n-1 hybrid + (n-1) diphosphate.</text>
        <dbReference type="EC" id="2.7.7.101"/>
    </reaction>
</comment>
<keyword evidence="7" id="KW-0863">Zinc-finger</keyword>
<dbReference type="GO" id="GO:0006269">
    <property type="term" value="P:DNA replication, synthesis of primer"/>
    <property type="evidence" value="ECO:0007669"/>
    <property type="project" value="UniProtKB-UniRule"/>
</dbReference>
<dbReference type="SMART" id="SM00400">
    <property type="entry name" value="ZnF_CHCC"/>
    <property type="match status" value="1"/>
</dbReference>
<proteinExistence type="inferred from homology"/>
<protein>
    <recommendedName>
        <fullName evidence="10">DNA primase</fullName>
        <ecNumber evidence="10">2.7.7.101</ecNumber>
    </recommendedName>
</protein>
<evidence type="ECO:0000256" key="5">
    <source>
        <dbReference type="ARBA" id="ARBA00022705"/>
    </source>
</evidence>
<keyword evidence="9 10" id="KW-0804">Transcription</keyword>
<evidence type="ECO:0000259" key="11">
    <source>
        <dbReference type="PROSITE" id="PS50880"/>
    </source>
</evidence>
<evidence type="ECO:0000256" key="7">
    <source>
        <dbReference type="ARBA" id="ARBA00022771"/>
    </source>
</evidence>
<comment type="caution">
    <text evidence="12">The sequence shown here is derived from an EMBL/GenBank/DDBJ whole genome shotgun (WGS) entry which is preliminary data.</text>
</comment>
<dbReference type="AlphaFoldDB" id="A0A3A1YV50"/>
<accession>A0A3A1YV50</accession>
<evidence type="ECO:0000313" key="12">
    <source>
        <dbReference type="EMBL" id="RIY41068.1"/>
    </source>
</evidence>
<dbReference type="PANTHER" id="PTHR30313">
    <property type="entry name" value="DNA PRIMASE"/>
    <property type="match status" value="1"/>
</dbReference>
<feature type="domain" description="Toprim" evidence="11">
    <location>
        <begin position="312"/>
        <end position="395"/>
    </location>
</feature>
<keyword evidence="5 10" id="KW-0235">DNA replication</keyword>
<dbReference type="Pfam" id="PF08275">
    <property type="entry name" value="DNAG_N"/>
    <property type="match status" value="1"/>
</dbReference>